<dbReference type="EMBL" id="PDUD01000068">
    <property type="protein sequence ID" value="PHN00945.1"/>
    <property type="molecule type" value="Genomic_DNA"/>
</dbReference>
<dbReference type="AlphaFoldDB" id="A0A2D0MXH7"/>
<proteinExistence type="predicted"/>
<reference evidence="1 2" key="1">
    <citation type="submission" date="2017-10" db="EMBL/GenBank/DDBJ databases">
        <title>The draft genome sequence of Lewinella nigricans NBRC 102662.</title>
        <authorList>
            <person name="Wang K."/>
        </authorList>
    </citation>
    <scope>NUCLEOTIDE SEQUENCE [LARGE SCALE GENOMIC DNA]</scope>
    <source>
        <strain evidence="1 2">NBRC 102662</strain>
    </source>
</reference>
<gene>
    <name evidence="1" type="ORF">CRP01_39580</name>
</gene>
<evidence type="ECO:0000313" key="1">
    <source>
        <dbReference type="EMBL" id="PHN00945.1"/>
    </source>
</evidence>
<comment type="caution">
    <text evidence="1">The sequence shown here is derived from an EMBL/GenBank/DDBJ whole genome shotgun (WGS) entry which is preliminary data.</text>
</comment>
<organism evidence="1 2">
    <name type="scientific">Flavilitoribacter nigricans (strain ATCC 23147 / DSM 23189 / NBRC 102662 / NCIMB 1420 / SS-2)</name>
    <name type="common">Lewinella nigricans</name>
    <dbReference type="NCBI Taxonomy" id="1122177"/>
    <lineage>
        <taxon>Bacteria</taxon>
        <taxon>Pseudomonadati</taxon>
        <taxon>Bacteroidota</taxon>
        <taxon>Saprospiria</taxon>
        <taxon>Saprospirales</taxon>
        <taxon>Lewinellaceae</taxon>
        <taxon>Flavilitoribacter</taxon>
    </lineage>
</organism>
<dbReference type="Proteomes" id="UP000223913">
    <property type="component" value="Unassembled WGS sequence"/>
</dbReference>
<evidence type="ECO:0008006" key="3">
    <source>
        <dbReference type="Google" id="ProtNLM"/>
    </source>
</evidence>
<evidence type="ECO:0000313" key="2">
    <source>
        <dbReference type="Proteomes" id="UP000223913"/>
    </source>
</evidence>
<name>A0A2D0MXH7_FLAN2</name>
<keyword evidence="2" id="KW-1185">Reference proteome</keyword>
<accession>A0A2D0MXH7</accession>
<sequence length="162" mass="18554">METRAPGYLFQMTKTENVDKQGLFNKELSNLYAIAKQTNHYFNGSDIYFLSEGVQQMLMDYLKLICQTEEMASEALDQMDVNPTNTKDSIVEEITENLRQIADKDLDEPVKALSYQMSINRLMGYHLANMENIALLAKDQKGLQPLLALRKDLSGYKEQLFA</sequence>
<protein>
    <recommendedName>
        <fullName evidence="3">DUF892 family protein</fullName>
    </recommendedName>
</protein>